<keyword evidence="6" id="KW-0539">Nucleus</keyword>
<dbReference type="GO" id="GO:0000978">
    <property type="term" value="F:RNA polymerase II cis-regulatory region sequence-specific DNA binding"/>
    <property type="evidence" value="ECO:0007669"/>
    <property type="project" value="TreeGrafter"/>
</dbReference>
<evidence type="ECO:0000313" key="9">
    <source>
        <dbReference type="EMBL" id="CAG9827901.1"/>
    </source>
</evidence>
<name>A0A9N9X7G7_DIABA</name>
<dbReference type="SUPFAM" id="SSF57667">
    <property type="entry name" value="beta-beta-alpha zinc fingers"/>
    <property type="match status" value="2"/>
</dbReference>
<keyword evidence="3" id="KW-0677">Repeat</keyword>
<dbReference type="SMART" id="SM00355">
    <property type="entry name" value="ZnF_C2H2"/>
    <property type="match status" value="5"/>
</dbReference>
<organism evidence="9 10">
    <name type="scientific">Diabrotica balteata</name>
    <name type="common">Banded cucumber beetle</name>
    <dbReference type="NCBI Taxonomy" id="107213"/>
    <lineage>
        <taxon>Eukaryota</taxon>
        <taxon>Metazoa</taxon>
        <taxon>Ecdysozoa</taxon>
        <taxon>Arthropoda</taxon>
        <taxon>Hexapoda</taxon>
        <taxon>Insecta</taxon>
        <taxon>Pterygota</taxon>
        <taxon>Neoptera</taxon>
        <taxon>Endopterygota</taxon>
        <taxon>Coleoptera</taxon>
        <taxon>Polyphaga</taxon>
        <taxon>Cucujiformia</taxon>
        <taxon>Chrysomeloidea</taxon>
        <taxon>Chrysomelidae</taxon>
        <taxon>Galerucinae</taxon>
        <taxon>Diabroticina</taxon>
        <taxon>Diabroticites</taxon>
        <taxon>Diabrotica</taxon>
    </lineage>
</organism>
<proteinExistence type="predicted"/>
<dbReference type="FunFam" id="3.30.160.60:FF:000340">
    <property type="entry name" value="zinc finger protein 473 isoform X1"/>
    <property type="match status" value="1"/>
</dbReference>
<dbReference type="GO" id="GO:0000981">
    <property type="term" value="F:DNA-binding transcription factor activity, RNA polymerase II-specific"/>
    <property type="evidence" value="ECO:0007669"/>
    <property type="project" value="TreeGrafter"/>
</dbReference>
<comment type="subcellular location">
    <subcellularLocation>
        <location evidence="1">Nucleus</location>
    </subcellularLocation>
</comment>
<evidence type="ECO:0000256" key="1">
    <source>
        <dbReference type="ARBA" id="ARBA00004123"/>
    </source>
</evidence>
<feature type="domain" description="C2H2-type" evidence="8">
    <location>
        <begin position="404"/>
        <end position="431"/>
    </location>
</feature>
<dbReference type="GO" id="GO:0005634">
    <property type="term" value="C:nucleus"/>
    <property type="evidence" value="ECO:0007669"/>
    <property type="project" value="UniProtKB-SubCell"/>
</dbReference>
<feature type="domain" description="C2H2-type" evidence="8">
    <location>
        <begin position="248"/>
        <end position="276"/>
    </location>
</feature>
<dbReference type="GO" id="GO:0008270">
    <property type="term" value="F:zinc ion binding"/>
    <property type="evidence" value="ECO:0007669"/>
    <property type="project" value="UniProtKB-KW"/>
</dbReference>
<evidence type="ECO:0000256" key="2">
    <source>
        <dbReference type="ARBA" id="ARBA00022723"/>
    </source>
</evidence>
<accession>A0A9N9X7G7</accession>
<dbReference type="PROSITE" id="PS00028">
    <property type="entry name" value="ZINC_FINGER_C2H2_1"/>
    <property type="match status" value="4"/>
</dbReference>
<keyword evidence="4 7" id="KW-0863">Zinc-finger</keyword>
<sequence length="475" mass="55277">MAFRQELGEFVNFSKEQFKSKNESDKLSFFYPGKNVKIKIEEDVEISYHHLTQSNTPVKVEDFKIGLSLTENIKQEYEECDPVSDNIGAIDLINSYSTNISRESIYKAKSDASRILPQDIKVEIKQEHEQCDYFVDKLELIHPSDNYSRENIGIPKSDASQISLQGIKVEIKEEYEHSDFVLDTASNIHTTHLNTEVKLEDFVELESNKSRKIKIKTVNRRKKLQDYSHFTKKWLSRLKLTRNKNEIHSCSFCGKTCMKSSILMSHYKVSHFTKKVMQKKQTAIKPSILYDLLKKENDQILIKESSYADHYTFDESEKSYSCTLCPQKFVDTSELKSHFGLHTEQKLFDCTVCYNKFNSSKNLATHLFVNSREKPYTCEICLSQFSTNCYLLVHTRLHAMQKPHKCQVCLKQFTQIDQLLYHQIEHTVDKPLNVNFVEKGLKKKIKWNNTKELSTLVSDLISVTCVLRHLLGLTT</sequence>
<protein>
    <recommendedName>
        <fullName evidence="8">C2H2-type domain-containing protein</fullName>
    </recommendedName>
</protein>
<evidence type="ECO:0000256" key="6">
    <source>
        <dbReference type="ARBA" id="ARBA00023242"/>
    </source>
</evidence>
<feature type="domain" description="C2H2-type" evidence="8">
    <location>
        <begin position="376"/>
        <end position="403"/>
    </location>
</feature>
<dbReference type="EMBL" id="OU898276">
    <property type="protein sequence ID" value="CAG9827901.1"/>
    <property type="molecule type" value="Genomic_DNA"/>
</dbReference>
<gene>
    <name evidence="9" type="ORF">DIABBA_LOCUS1859</name>
</gene>
<dbReference type="AlphaFoldDB" id="A0A9N9X7G7"/>
<dbReference type="PROSITE" id="PS50157">
    <property type="entry name" value="ZINC_FINGER_C2H2_2"/>
    <property type="match status" value="5"/>
</dbReference>
<evidence type="ECO:0000313" key="10">
    <source>
        <dbReference type="Proteomes" id="UP001153709"/>
    </source>
</evidence>
<evidence type="ECO:0000256" key="7">
    <source>
        <dbReference type="PROSITE-ProRule" id="PRU00042"/>
    </source>
</evidence>
<keyword evidence="2" id="KW-0479">Metal-binding</keyword>
<evidence type="ECO:0000256" key="5">
    <source>
        <dbReference type="ARBA" id="ARBA00022833"/>
    </source>
</evidence>
<evidence type="ECO:0000256" key="4">
    <source>
        <dbReference type="ARBA" id="ARBA00022771"/>
    </source>
</evidence>
<dbReference type="FunFam" id="3.30.160.60:FF:000446">
    <property type="entry name" value="Zinc finger protein"/>
    <property type="match status" value="1"/>
</dbReference>
<dbReference type="PANTHER" id="PTHR23226">
    <property type="entry name" value="ZINC FINGER AND SCAN DOMAIN-CONTAINING"/>
    <property type="match status" value="1"/>
</dbReference>
<reference evidence="9" key="1">
    <citation type="submission" date="2022-01" db="EMBL/GenBank/DDBJ databases">
        <authorList>
            <person name="King R."/>
        </authorList>
    </citation>
    <scope>NUCLEOTIDE SEQUENCE</scope>
</reference>
<evidence type="ECO:0000256" key="3">
    <source>
        <dbReference type="ARBA" id="ARBA00022737"/>
    </source>
</evidence>
<keyword evidence="5" id="KW-0862">Zinc</keyword>
<dbReference type="PANTHER" id="PTHR23226:SF416">
    <property type="entry name" value="FI01424P"/>
    <property type="match status" value="1"/>
</dbReference>
<evidence type="ECO:0000259" key="8">
    <source>
        <dbReference type="PROSITE" id="PS50157"/>
    </source>
</evidence>
<dbReference type="InterPro" id="IPR013087">
    <property type="entry name" value="Znf_C2H2_type"/>
</dbReference>
<dbReference type="Proteomes" id="UP001153709">
    <property type="component" value="Chromosome 1"/>
</dbReference>
<feature type="domain" description="C2H2-type" evidence="8">
    <location>
        <begin position="348"/>
        <end position="375"/>
    </location>
</feature>
<dbReference type="Gene3D" id="3.30.160.60">
    <property type="entry name" value="Classic Zinc Finger"/>
    <property type="match status" value="4"/>
</dbReference>
<feature type="domain" description="C2H2-type" evidence="8">
    <location>
        <begin position="320"/>
        <end position="347"/>
    </location>
</feature>
<keyword evidence="10" id="KW-1185">Reference proteome</keyword>
<dbReference type="InterPro" id="IPR036236">
    <property type="entry name" value="Znf_C2H2_sf"/>
</dbReference>